<evidence type="ECO:0000259" key="4">
    <source>
        <dbReference type="SMART" id="SM00822"/>
    </source>
</evidence>
<dbReference type="InterPro" id="IPR057326">
    <property type="entry name" value="KR_dom"/>
</dbReference>
<reference evidence="5 6" key="1">
    <citation type="submission" date="2015-03" db="EMBL/GenBank/DDBJ databases">
        <title>Genome sequencing of Methylobacterium variabile DSM 16961.</title>
        <authorList>
            <person name="Chaudhry V."/>
            <person name="Patil P.B."/>
        </authorList>
    </citation>
    <scope>NUCLEOTIDE SEQUENCE [LARGE SCALE GENOMIC DNA]</scope>
    <source>
        <strain evidence="5 6">DSM 16961</strain>
    </source>
</reference>
<dbReference type="Gene3D" id="3.40.50.720">
    <property type="entry name" value="NAD(P)-binding Rossmann-like Domain"/>
    <property type="match status" value="1"/>
</dbReference>
<dbReference type="OrthoDB" id="9804774at2"/>
<dbReference type="CDD" id="cd05333">
    <property type="entry name" value="BKR_SDR_c"/>
    <property type="match status" value="1"/>
</dbReference>
<feature type="domain" description="Ketoreductase" evidence="4">
    <location>
        <begin position="4"/>
        <end position="184"/>
    </location>
</feature>
<dbReference type="GO" id="GO:0032787">
    <property type="term" value="P:monocarboxylic acid metabolic process"/>
    <property type="evidence" value="ECO:0007669"/>
    <property type="project" value="UniProtKB-ARBA"/>
</dbReference>
<comment type="similarity">
    <text evidence="1 3">Belongs to the short-chain dehydrogenases/reductases (SDR) family.</text>
</comment>
<dbReference type="GO" id="GO:0005737">
    <property type="term" value="C:cytoplasm"/>
    <property type="evidence" value="ECO:0007669"/>
    <property type="project" value="InterPro"/>
</dbReference>
<sequence>MAERVALVTGGTRGIGAAISRGLKEAGYKVAANFGGNDEAAQAFKDETGIPVFKFDVGDAAACESGIRAAEAELGPIDILVNNAGITRDGMFHKMSFEQWQAVIRTNLDSMFTCTRPLIDGMRSRGFGRIILISSINGQKGQMGQTNYSAAKAGVIGFAKALAQENANKGITVNVIAPGYIATEMVKAIAPDVLKAKILPHIPVGRLGEAEEIARAVEFLAGEQAGFITGSTLTINGGQYFA</sequence>
<dbReference type="NCBIfam" id="TIGR01829">
    <property type="entry name" value="AcAcCoA_reduct"/>
    <property type="match status" value="1"/>
</dbReference>
<evidence type="ECO:0000256" key="3">
    <source>
        <dbReference type="RuleBase" id="RU000363"/>
    </source>
</evidence>
<dbReference type="GO" id="GO:0042619">
    <property type="term" value="P:poly-hydroxybutyrate biosynthetic process"/>
    <property type="evidence" value="ECO:0007669"/>
    <property type="project" value="InterPro"/>
</dbReference>
<dbReference type="PANTHER" id="PTHR42879:SF2">
    <property type="entry name" value="3-OXOACYL-[ACYL-CARRIER-PROTEIN] REDUCTASE FABG"/>
    <property type="match status" value="1"/>
</dbReference>
<dbReference type="PRINTS" id="PR00080">
    <property type="entry name" value="SDRFAMILY"/>
</dbReference>
<evidence type="ECO:0000256" key="1">
    <source>
        <dbReference type="ARBA" id="ARBA00006484"/>
    </source>
</evidence>
<comment type="caution">
    <text evidence="5">The sequence shown here is derived from an EMBL/GenBank/DDBJ whole genome shotgun (WGS) entry which is preliminary data.</text>
</comment>
<dbReference type="NCBIfam" id="NF009464">
    <property type="entry name" value="PRK12824.1"/>
    <property type="match status" value="1"/>
</dbReference>
<dbReference type="Proteomes" id="UP000035955">
    <property type="component" value="Unassembled WGS sequence"/>
</dbReference>
<name>A0A0J6SC07_9HYPH</name>
<dbReference type="RefSeq" id="WP_048446527.1">
    <property type="nucleotide sequence ID" value="NZ_LABY01000168.1"/>
</dbReference>
<gene>
    <name evidence="5" type="ORF">VQ02_22890</name>
</gene>
<dbReference type="PROSITE" id="PS00061">
    <property type="entry name" value="ADH_SHORT"/>
    <property type="match status" value="1"/>
</dbReference>
<dbReference type="InterPro" id="IPR002347">
    <property type="entry name" value="SDR_fam"/>
</dbReference>
<dbReference type="InterPro" id="IPR020904">
    <property type="entry name" value="Sc_DH/Rdtase_CS"/>
</dbReference>
<dbReference type="SMART" id="SM00822">
    <property type="entry name" value="PKS_KR"/>
    <property type="match status" value="1"/>
</dbReference>
<dbReference type="Pfam" id="PF00106">
    <property type="entry name" value="adh_short"/>
    <property type="match status" value="1"/>
</dbReference>
<evidence type="ECO:0000313" key="6">
    <source>
        <dbReference type="Proteomes" id="UP000035955"/>
    </source>
</evidence>
<dbReference type="SUPFAM" id="SSF51735">
    <property type="entry name" value="NAD(P)-binding Rossmann-fold domains"/>
    <property type="match status" value="1"/>
</dbReference>
<dbReference type="PANTHER" id="PTHR42879">
    <property type="entry name" value="3-OXOACYL-(ACYL-CARRIER-PROTEIN) REDUCTASE"/>
    <property type="match status" value="1"/>
</dbReference>
<organism evidence="5 6">
    <name type="scientific">Methylobacterium variabile</name>
    <dbReference type="NCBI Taxonomy" id="298794"/>
    <lineage>
        <taxon>Bacteria</taxon>
        <taxon>Pseudomonadati</taxon>
        <taxon>Pseudomonadota</taxon>
        <taxon>Alphaproteobacteria</taxon>
        <taxon>Hyphomicrobiales</taxon>
        <taxon>Methylobacteriaceae</taxon>
        <taxon>Methylobacterium</taxon>
    </lineage>
</organism>
<evidence type="ECO:0000313" key="5">
    <source>
        <dbReference type="EMBL" id="KMO32750.1"/>
    </source>
</evidence>
<dbReference type="PATRIC" id="fig|298794.3.peg.2012"/>
<accession>A0A0J6SC07</accession>
<dbReference type="InterPro" id="IPR036291">
    <property type="entry name" value="NAD(P)-bd_dom_sf"/>
</dbReference>
<dbReference type="FunFam" id="3.40.50.720:FF:000173">
    <property type="entry name" value="3-oxoacyl-[acyl-carrier protein] reductase"/>
    <property type="match status" value="1"/>
</dbReference>
<dbReference type="PRINTS" id="PR00081">
    <property type="entry name" value="GDHRDH"/>
</dbReference>
<protein>
    <submittedName>
        <fullName evidence="5">Acetoacetyl-CoA reductase</fullName>
    </submittedName>
</protein>
<dbReference type="EMBL" id="LABY01000168">
    <property type="protein sequence ID" value="KMO32750.1"/>
    <property type="molecule type" value="Genomic_DNA"/>
</dbReference>
<keyword evidence="6" id="KW-1185">Reference proteome</keyword>
<proteinExistence type="inferred from homology"/>
<dbReference type="InterPro" id="IPR050259">
    <property type="entry name" value="SDR"/>
</dbReference>
<dbReference type="AlphaFoldDB" id="A0A0J6SC07"/>
<dbReference type="GO" id="GO:0018454">
    <property type="term" value="F:acetoacetyl-CoA reductase activity"/>
    <property type="evidence" value="ECO:0007669"/>
    <property type="project" value="InterPro"/>
</dbReference>
<dbReference type="NCBIfam" id="NF009466">
    <property type="entry name" value="PRK12826.1-2"/>
    <property type="match status" value="1"/>
</dbReference>
<keyword evidence="2" id="KW-0560">Oxidoreductase</keyword>
<dbReference type="InterPro" id="IPR011283">
    <property type="entry name" value="Acetoacetyl-CoA_reductase"/>
</dbReference>
<evidence type="ECO:0000256" key="2">
    <source>
        <dbReference type="ARBA" id="ARBA00023002"/>
    </source>
</evidence>